<evidence type="ECO:0000313" key="2">
    <source>
        <dbReference type="EMBL" id="QLH03998.1"/>
    </source>
</evidence>
<protein>
    <submittedName>
        <fullName evidence="2">Asparagine synthase</fullName>
    </submittedName>
</protein>
<dbReference type="PANTHER" id="PTHR43284">
    <property type="entry name" value="ASPARAGINE SYNTHETASE (GLUTAMINE-HYDROLYZING)"/>
    <property type="match status" value="1"/>
</dbReference>
<dbReference type="Proteomes" id="UP000509441">
    <property type="component" value="Chromosome"/>
</dbReference>
<dbReference type="SUPFAM" id="SSF52402">
    <property type="entry name" value="Adenine nucleotide alpha hydrolases-like"/>
    <property type="match status" value="1"/>
</dbReference>
<gene>
    <name evidence="2" type="ORF">C5F49_00675</name>
</gene>
<dbReference type="GO" id="GO:0006529">
    <property type="term" value="P:asparagine biosynthetic process"/>
    <property type="evidence" value="ECO:0007669"/>
    <property type="project" value="InterPro"/>
</dbReference>
<dbReference type="AlphaFoldDB" id="A0A7D5R218"/>
<dbReference type="EMBL" id="CP026994">
    <property type="protein sequence ID" value="QLH03998.1"/>
    <property type="molecule type" value="Genomic_DNA"/>
</dbReference>
<name>A0A7D5R218_9ARCH</name>
<sequence>MRYSILEIDNNSSTIKEVLSLRYCPSLEIDKKKFVVDDFVPEEKPNYLQYIENSISSVIENEVNEQHISMALSGGVDSVLVMALLRKTMPDIKIDAISLKFADSVDETGIATNIANKFNAEHHIISIENFLEDLPKAISIVKMPFWDTHWFHIVKTASKFSTTLVSGDGGDELFGGYTFRYKKFLTNFTSNMTPLDKTKLYLECHQRDWVPDQTELFGLNANFSWNEIYSKIIPYFDNSLSPLDQVFLADINGKLLYNWIPLNSSFNKFFNLKPITPILSKELMVYAPHLKNSIKYDINNNVGKIPLREILAKHISPKLITPNKQGFSVNTVNLWNSYGKKICEYYLDNARIVNDKWISKDWIKKSLKKLDEKPDVRYINKFLGLLAFEIWYRIFITKEMNPNTKLSI</sequence>
<dbReference type="PANTHER" id="PTHR43284:SF1">
    <property type="entry name" value="ASPARAGINE SYNTHETASE"/>
    <property type="match status" value="1"/>
</dbReference>
<dbReference type="InterPro" id="IPR051786">
    <property type="entry name" value="ASN_synthetase/amidase"/>
</dbReference>
<dbReference type="Pfam" id="PF00733">
    <property type="entry name" value="Asn_synthase"/>
    <property type="match status" value="1"/>
</dbReference>
<dbReference type="GO" id="GO:0004066">
    <property type="term" value="F:asparagine synthase (glutamine-hydrolyzing) activity"/>
    <property type="evidence" value="ECO:0007669"/>
    <property type="project" value="InterPro"/>
</dbReference>
<organism evidence="2 3">
    <name type="scientific">Nitrosopumilus oxyclinae</name>
    <dbReference type="NCBI Taxonomy" id="1959104"/>
    <lineage>
        <taxon>Archaea</taxon>
        <taxon>Nitrososphaerota</taxon>
        <taxon>Nitrososphaeria</taxon>
        <taxon>Nitrosopumilales</taxon>
        <taxon>Nitrosopumilaceae</taxon>
        <taxon>Nitrosopumilus</taxon>
    </lineage>
</organism>
<dbReference type="InterPro" id="IPR001962">
    <property type="entry name" value="Asn_synthase"/>
</dbReference>
<dbReference type="KEGG" id="nox:C5F49_00675"/>
<dbReference type="CDD" id="cd01991">
    <property type="entry name" value="Asn_synthase_B_C"/>
    <property type="match status" value="1"/>
</dbReference>
<keyword evidence="3" id="KW-1185">Reference proteome</keyword>
<dbReference type="InterPro" id="IPR014729">
    <property type="entry name" value="Rossmann-like_a/b/a_fold"/>
</dbReference>
<dbReference type="Gene3D" id="3.40.50.620">
    <property type="entry name" value="HUPs"/>
    <property type="match status" value="1"/>
</dbReference>
<accession>A0A7D5R218</accession>
<evidence type="ECO:0000259" key="1">
    <source>
        <dbReference type="Pfam" id="PF00733"/>
    </source>
</evidence>
<proteinExistence type="predicted"/>
<feature type="domain" description="Asparagine synthetase" evidence="1">
    <location>
        <begin position="65"/>
        <end position="393"/>
    </location>
</feature>
<evidence type="ECO:0000313" key="3">
    <source>
        <dbReference type="Proteomes" id="UP000509441"/>
    </source>
</evidence>
<reference evidence="2 3" key="1">
    <citation type="submission" date="2018-02" db="EMBL/GenBank/DDBJ databases">
        <title>Complete genome of Nitrosopumilus oxyclinae HCE1.</title>
        <authorList>
            <person name="Qin W."/>
            <person name="Zheng Y."/>
            <person name="Stahl D.A."/>
        </authorList>
    </citation>
    <scope>NUCLEOTIDE SEQUENCE [LARGE SCALE GENOMIC DNA]</scope>
    <source>
        <strain evidence="2 3">HCE1</strain>
    </source>
</reference>